<evidence type="ECO:0000256" key="6">
    <source>
        <dbReference type="SAM" id="MobiDB-lite"/>
    </source>
</evidence>
<comment type="subcellular location">
    <subcellularLocation>
        <location evidence="1">Cytoplasm</location>
    </subcellularLocation>
</comment>
<evidence type="ECO:0000313" key="8">
    <source>
        <dbReference type="Ensembl" id="ENSLCAP00010021582.1"/>
    </source>
</evidence>
<dbReference type="InterPro" id="IPR048559">
    <property type="entry name" value="DAB1/2_SBM"/>
</dbReference>
<accession>A0A4W6D9P1</accession>
<dbReference type="InParanoid" id="A0A4W6D9P1"/>
<keyword evidence="2" id="KW-0217">Developmental protein</keyword>
<feature type="domain" description="PID" evidence="7">
    <location>
        <begin position="43"/>
        <end position="193"/>
    </location>
</feature>
<dbReference type="Proteomes" id="UP000694890">
    <property type="component" value="Linkage group LG17"/>
</dbReference>
<reference evidence="9" key="1">
    <citation type="submission" date="2015-09" db="EMBL/GenBank/DDBJ databases">
        <authorList>
            <person name="Sai Rama Sridatta P."/>
        </authorList>
    </citation>
    <scope>NUCLEOTIDE SEQUENCE [LARGE SCALE GENOMIC DNA]</scope>
</reference>
<dbReference type="GO" id="GO:0005737">
    <property type="term" value="C:cytoplasm"/>
    <property type="evidence" value="ECO:0007669"/>
    <property type="project" value="UniProtKB-SubCell"/>
</dbReference>
<dbReference type="SMART" id="SM00462">
    <property type="entry name" value="PTB"/>
    <property type="match status" value="1"/>
</dbReference>
<dbReference type="GO" id="GO:0030154">
    <property type="term" value="P:cell differentiation"/>
    <property type="evidence" value="ECO:0007669"/>
    <property type="project" value="UniProtKB-KW"/>
</dbReference>
<feature type="region of interest" description="Disordered" evidence="6">
    <location>
        <begin position="236"/>
        <end position="255"/>
    </location>
</feature>
<dbReference type="RefSeq" id="XP_018522985.1">
    <property type="nucleotide sequence ID" value="XM_018667469.2"/>
</dbReference>
<sequence length="387" mass="41325">MMEMEQTTGSCPAPGQAAVRTWIPSSTRGATRTPSDTTTRFHGDGVRYKAKLIGVDPVPDAQGDKMCWDSMMKLKGFEAAARRQGKHKQRVWLKVSSAGLKILDERTGAVLHDHERSRISSLTKDESDPRALAYIYQHEDTYSLFYIKTANLADPVLADIKEVCQSVDQESPQESAEAPAQISSLLVLNESSAPPPERPALEDVFSPRPDSSPGLNQVSSTNELMEVFSVQSEAPLTPTQSPCISQLESPQPTLSPSQILSMFPTQPLGGSPYSSPPYSPTAAMPWGQSSPLGNQWGRPAVAPWPTMHHGGMAAWAPSGITAPPAGGRTEAHGVVTSQPGVMWGGNTPTSPTTINGYPTPLNSVHAPSGTTGVQQSAPPSLNNDLLL</sequence>
<feature type="compositionally biased region" description="Polar residues" evidence="6">
    <location>
        <begin position="368"/>
        <end position="387"/>
    </location>
</feature>
<keyword evidence="5" id="KW-0221">Differentiation</keyword>
<dbReference type="PANTHER" id="PTHR47695:SF3">
    <property type="entry name" value="PID DOMAIN-CONTAINING PROTEIN"/>
    <property type="match status" value="1"/>
</dbReference>
<evidence type="ECO:0000313" key="9">
    <source>
        <dbReference type="Proteomes" id="UP000314980"/>
    </source>
</evidence>
<keyword evidence="9" id="KW-1185">Reference proteome</keyword>
<gene>
    <name evidence="8 10" type="primary">LOC108877433</name>
</gene>
<evidence type="ECO:0000313" key="10">
    <source>
        <dbReference type="RefSeq" id="XP_018522985.1"/>
    </source>
</evidence>
<protein>
    <submittedName>
        <fullName evidence="10">Disabled homolog 1</fullName>
    </submittedName>
</protein>
<dbReference type="InterPro" id="IPR048561">
    <property type="entry name" value="Dab_PTB"/>
</dbReference>
<evidence type="ECO:0000256" key="3">
    <source>
        <dbReference type="ARBA" id="ARBA00022490"/>
    </source>
</evidence>
<dbReference type="STRING" id="8187.ENSLCAP00010021582"/>
<dbReference type="PANTHER" id="PTHR47695">
    <property type="entry name" value="PID DOMAIN-CONTAINING PROTEIN"/>
    <property type="match status" value="1"/>
</dbReference>
<evidence type="ECO:0000256" key="2">
    <source>
        <dbReference type="ARBA" id="ARBA00022473"/>
    </source>
</evidence>
<feature type="compositionally biased region" description="Polar residues" evidence="6">
    <location>
        <begin position="346"/>
        <end position="362"/>
    </location>
</feature>
<dbReference type="CDD" id="cd01215">
    <property type="entry name" value="PTB_Dab"/>
    <property type="match status" value="1"/>
</dbReference>
<dbReference type="KEGG" id="lcf:108877433"/>
<evidence type="ECO:0000256" key="5">
    <source>
        <dbReference type="ARBA" id="ARBA00022782"/>
    </source>
</evidence>
<dbReference type="Pfam" id="PF21792">
    <property type="entry name" value="DAB2_SBM"/>
    <property type="match status" value="1"/>
</dbReference>
<dbReference type="Gene3D" id="2.30.29.30">
    <property type="entry name" value="Pleckstrin-homology domain (PH domain)/Phosphotyrosine-binding domain (PTB)"/>
    <property type="match status" value="1"/>
</dbReference>
<dbReference type="GeneID" id="108877433"/>
<evidence type="ECO:0000256" key="1">
    <source>
        <dbReference type="ARBA" id="ARBA00004496"/>
    </source>
</evidence>
<dbReference type="SUPFAM" id="SSF50729">
    <property type="entry name" value="PH domain-like"/>
    <property type="match status" value="1"/>
</dbReference>
<dbReference type="AlphaFoldDB" id="A0A4W6D9P1"/>
<reference evidence="8" key="3">
    <citation type="submission" date="2025-05" db="UniProtKB">
        <authorList>
            <consortium name="Ensembl"/>
        </authorList>
    </citation>
    <scope>IDENTIFICATION</scope>
</reference>
<dbReference type="InterPro" id="IPR011993">
    <property type="entry name" value="PH-like_dom_sf"/>
</dbReference>
<evidence type="ECO:0000256" key="4">
    <source>
        <dbReference type="ARBA" id="ARBA00022553"/>
    </source>
</evidence>
<keyword evidence="3" id="KW-0963">Cytoplasm</keyword>
<dbReference type="GeneTree" id="ENSGT00940000155567"/>
<proteinExistence type="predicted"/>
<name>A0A4W6D9P1_LATCA</name>
<evidence type="ECO:0000259" key="7">
    <source>
        <dbReference type="PROSITE" id="PS01179"/>
    </source>
</evidence>
<reference evidence="10" key="2">
    <citation type="submission" date="2025-04" db="UniProtKB">
        <authorList>
            <consortium name="RefSeq"/>
        </authorList>
    </citation>
    <scope>IDENTIFICATION</scope>
    <source>
        <tissue evidence="10">Brain</tissue>
    </source>
</reference>
<feature type="region of interest" description="Disordered" evidence="6">
    <location>
        <begin position="337"/>
        <end position="387"/>
    </location>
</feature>
<dbReference type="Pfam" id="PF00640">
    <property type="entry name" value="PID"/>
    <property type="match status" value="1"/>
</dbReference>
<keyword evidence="4" id="KW-0597">Phosphoprotein</keyword>
<dbReference type="OrthoDB" id="10069833at2759"/>
<dbReference type="Ensembl" id="ENSLCAT00010022051.1">
    <property type="protein sequence ID" value="ENSLCAP00010021582.1"/>
    <property type="gene ID" value="ENSLCAG00010010164.1"/>
</dbReference>
<organism evidence="8 9">
    <name type="scientific">Lates calcarifer</name>
    <name type="common">Barramundi</name>
    <name type="synonym">Holocentrus calcarifer</name>
    <dbReference type="NCBI Taxonomy" id="8187"/>
    <lineage>
        <taxon>Eukaryota</taxon>
        <taxon>Metazoa</taxon>
        <taxon>Chordata</taxon>
        <taxon>Craniata</taxon>
        <taxon>Vertebrata</taxon>
        <taxon>Euteleostomi</taxon>
        <taxon>Actinopterygii</taxon>
        <taxon>Neopterygii</taxon>
        <taxon>Teleostei</taxon>
        <taxon>Neoteleostei</taxon>
        <taxon>Acanthomorphata</taxon>
        <taxon>Carangaria</taxon>
        <taxon>Carangaria incertae sedis</taxon>
        <taxon>Centropomidae</taxon>
        <taxon>Lates</taxon>
    </lineage>
</organism>
<dbReference type="PROSITE" id="PS01179">
    <property type="entry name" value="PID"/>
    <property type="match status" value="1"/>
</dbReference>
<feature type="region of interest" description="Disordered" evidence="6">
    <location>
        <begin position="190"/>
        <end position="218"/>
    </location>
</feature>
<dbReference type="InterPro" id="IPR006020">
    <property type="entry name" value="PTB/PI_dom"/>
</dbReference>
<dbReference type="Proteomes" id="UP000314980">
    <property type="component" value="Unassembled WGS sequence"/>
</dbReference>